<dbReference type="Proteomes" id="UP000314294">
    <property type="component" value="Unassembled WGS sequence"/>
</dbReference>
<comment type="caution">
    <text evidence="2">The sequence shown here is derived from an EMBL/GenBank/DDBJ whole genome shotgun (WGS) entry which is preliminary data.</text>
</comment>
<accession>A0A4Z2GXD7</accession>
<feature type="region of interest" description="Disordered" evidence="1">
    <location>
        <begin position="33"/>
        <end position="59"/>
    </location>
</feature>
<organism evidence="2 3">
    <name type="scientific">Liparis tanakae</name>
    <name type="common">Tanaka's snailfish</name>
    <dbReference type="NCBI Taxonomy" id="230148"/>
    <lineage>
        <taxon>Eukaryota</taxon>
        <taxon>Metazoa</taxon>
        <taxon>Chordata</taxon>
        <taxon>Craniata</taxon>
        <taxon>Vertebrata</taxon>
        <taxon>Euteleostomi</taxon>
        <taxon>Actinopterygii</taxon>
        <taxon>Neopterygii</taxon>
        <taxon>Teleostei</taxon>
        <taxon>Neoteleostei</taxon>
        <taxon>Acanthomorphata</taxon>
        <taxon>Eupercaria</taxon>
        <taxon>Perciformes</taxon>
        <taxon>Cottioidei</taxon>
        <taxon>Cottales</taxon>
        <taxon>Liparidae</taxon>
        <taxon>Liparis</taxon>
    </lineage>
</organism>
<evidence type="ECO:0000313" key="3">
    <source>
        <dbReference type="Proteomes" id="UP000314294"/>
    </source>
</evidence>
<keyword evidence="3" id="KW-1185">Reference proteome</keyword>
<dbReference type="EMBL" id="SRLO01000393">
    <property type="protein sequence ID" value="TNN57920.1"/>
    <property type="molecule type" value="Genomic_DNA"/>
</dbReference>
<protein>
    <submittedName>
        <fullName evidence="2">Uncharacterized protein</fullName>
    </submittedName>
</protein>
<evidence type="ECO:0000313" key="2">
    <source>
        <dbReference type="EMBL" id="TNN57920.1"/>
    </source>
</evidence>
<evidence type="ECO:0000256" key="1">
    <source>
        <dbReference type="SAM" id="MobiDB-lite"/>
    </source>
</evidence>
<sequence>MKAVRALRKFISTAFFTESPELNNTAKSPLGWKAEQEEQEVKPSVSCPRPKEHRSATKVSNRGLSPISCGISWHRMATVVAMPVSVEEEKAAPITRPSANVMTESVIVEAKDLQRRQGGRQLDIYSTVNTEFLWRLIRMQRLYVLYLWYEGSKDVVGKERGRRDAPPSETVALQDMADDGSSQFGHRGNTSTWMFLYVRLLKEGPPLVPPHLQLAEKQQEKQSGSTAAELHVPTLGCLIPSSSQDWLRAGEKKGDDGHKQVVTASFILNPVTGAEAGLVFVCGERPKEVQVLVFEAKECLILALPMLKVTVLITFKEEHLDPVLNLCSPQTELKGQTEDTRFGRPAELLLFGMRITVGHRH</sequence>
<dbReference type="AlphaFoldDB" id="A0A4Z2GXD7"/>
<reference evidence="2 3" key="1">
    <citation type="submission" date="2019-03" db="EMBL/GenBank/DDBJ databases">
        <title>First draft genome of Liparis tanakae, snailfish: a comprehensive survey of snailfish specific genes.</title>
        <authorList>
            <person name="Kim W."/>
            <person name="Song I."/>
            <person name="Jeong J.-H."/>
            <person name="Kim D."/>
            <person name="Kim S."/>
            <person name="Ryu S."/>
            <person name="Song J.Y."/>
            <person name="Lee S.K."/>
        </authorList>
    </citation>
    <scope>NUCLEOTIDE SEQUENCE [LARGE SCALE GENOMIC DNA]</scope>
    <source>
        <tissue evidence="2">Muscle</tissue>
    </source>
</reference>
<name>A0A4Z2GXD7_9TELE</name>
<gene>
    <name evidence="2" type="ORF">EYF80_031836</name>
</gene>
<proteinExistence type="predicted"/>